<evidence type="ECO:0000259" key="1">
    <source>
        <dbReference type="Pfam" id="PF00005"/>
    </source>
</evidence>
<keyword evidence="3" id="KW-1185">Reference proteome</keyword>
<comment type="caution">
    <text evidence="2">The sequence shown here is derived from an EMBL/GenBank/DDBJ whole genome shotgun (WGS) entry which is preliminary data.</text>
</comment>
<dbReference type="InterPro" id="IPR027417">
    <property type="entry name" value="P-loop_NTPase"/>
</dbReference>
<dbReference type="GO" id="GO:0016887">
    <property type="term" value="F:ATP hydrolysis activity"/>
    <property type="evidence" value="ECO:0007669"/>
    <property type="project" value="InterPro"/>
</dbReference>
<dbReference type="Pfam" id="PF00005">
    <property type="entry name" value="ABC_tran"/>
    <property type="match status" value="1"/>
</dbReference>
<name>A0A9W7GKB8_9STRA</name>
<protein>
    <recommendedName>
        <fullName evidence="1">ABC transporter domain-containing protein</fullName>
    </recommendedName>
</protein>
<organism evidence="2 3">
    <name type="scientific">Triparma columacea</name>
    <dbReference type="NCBI Taxonomy" id="722753"/>
    <lineage>
        <taxon>Eukaryota</taxon>
        <taxon>Sar</taxon>
        <taxon>Stramenopiles</taxon>
        <taxon>Ochrophyta</taxon>
        <taxon>Bolidophyceae</taxon>
        <taxon>Parmales</taxon>
        <taxon>Triparmaceae</taxon>
        <taxon>Triparma</taxon>
    </lineage>
</organism>
<dbReference type="CDD" id="cd00267">
    <property type="entry name" value="ABC_ATPase"/>
    <property type="match status" value="1"/>
</dbReference>
<dbReference type="Proteomes" id="UP001165065">
    <property type="component" value="Unassembled WGS sequence"/>
</dbReference>
<proteinExistence type="predicted"/>
<feature type="domain" description="ABC transporter" evidence="1">
    <location>
        <begin position="1"/>
        <end position="34"/>
    </location>
</feature>
<dbReference type="SUPFAM" id="SSF52540">
    <property type="entry name" value="P-loop containing nucleoside triphosphate hydrolases"/>
    <property type="match status" value="1"/>
</dbReference>
<reference evidence="3" key="1">
    <citation type="journal article" date="2023" name="Commun. Biol.">
        <title>Genome analysis of Parmales, the sister group of diatoms, reveals the evolutionary specialization of diatoms from phago-mixotrophs to photoautotrophs.</title>
        <authorList>
            <person name="Ban H."/>
            <person name="Sato S."/>
            <person name="Yoshikawa S."/>
            <person name="Yamada K."/>
            <person name="Nakamura Y."/>
            <person name="Ichinomiya M."/>
            <person name="Sato N."/>
            <person name="Blanc-Mathieu R."/>
            <person name="Endo H."/>
            <person name="Kuwata A."/>
            <person name="Ogata H."/>
        </authorList>
    </citation>
    <scope>NUCLEOTIDE SEQUENCE [LARGE SCALE GENOMIC DNA]</scope>
</reference>
<evidence type="ECO:0000313" key="2">
    <source>
        <dbReference type="EMBL" id="GMI47309.1"/>
    </source>
</evidence>
<gene>
    <name evidence="2" type="ORF">TrCOL_g1335</name>
</gene>
<accession>A0A9W7GKB8</accession>
<evidence type="ECO:0000313" key="3">
    <source>
        <dbReference type="Proteomes" id="UP001165065"/>
    </source>
</evidence>
<dbReference type="EMBL" id="BRYA01000338">
    <property type="protein sequence ID" value="GMI47309.1"/>
    <property type="molecule type" value="Genomic_DNA"/>
</dbReference>
<dbReference type="InterPro" id="IPR003439">
    <property type="entry name" value="ABC_transporter-like_ATP-bd"/>
</dbReference>
<dbReference type="AlphaFoldDB" id="A0A9W7GKB8"/>
<sequence length="122" mass="13480">MNFKAGAGEVVGIVGKNGSGKSTVAMVLKGLKHRGVKGGKGVKGVNVVMQEVGFVDVNRLSADPLFGLKPNKKRKLRRMRRMRMKRMAQTRLRAKTTKKIVTLTCSMLTKKMPCLTFLHPNK</sequence>
<dbReference type="Gene3D" id="3.40.50.300">
    <property type="entry name" value="P-loop containing nucleotide triphosphate hydrolases"/>
    <property type="match status" value="1"/>
</dbReference>
<dbReference type="GO" id="GO:0005524">
    <property type="term" value="F:ATP binding"/>
    <property type="evidence" value="ECO:0007669"/>
    <property type="project" value="InterPro"/>
</dbReference>